<name>A0A3B0UYB8_9ZZZZ</name>
<gene>
    <name evidence="1" type="ORF">MNBD_CHLOROFLEXI01-1636</name>
</gene>
<accession>A0A3B0UYB8</accession>
<reference evidence="1" key="1">
    <citation type="submission" date="2018-06" db="EMBL/GenBank/DDBJ databases">
        <authorList>
            <person name="Zhirakovskaya E."/>
        </authorList>
    </citation>
    <scope>NUCLEOTIDE SEQUENCE</scope>
</reference>
<organism evidence="1">
    <name type="scientific">hydrothermal vent metagenome</name>
    <dbReference type="NCBI Taxonomy" id="652676"/>
    <lineage>
        <taxon>unclassified sequences</taxon>
        <taxon>metagenomes</taxon>
        <taxon>ecological metagenomes</taxon>
    </lineage>
</organism>
<evidence type="ECO:0000313" key="1">
    <source>
        <dbReference type="EMBL" id="VAW33123.1"/>
    </source>
</evidence>
<sequence>MAENGRKLAVARYDWRAVLKMMDAVYARAENKING</sequence>
<dbReference type="EMBL" id="UOEU01000421">
    <property type="protein sequence ID" value="VAW33123.1"/>
    <property type="molecule type" value="Genomic_DNA"/>
</dbReference>
<dbReference type="AlphaFoldDB" id="A0A3B0UYB8"/>
<proteinExistence type="predicted"/>
<protein>
    <submittedName>
        <fullName evidence="1">Uncharacterized protein</fullName>
    </submittedName>
</protein>